<dbReference type="Proteomes" id="UP000789920">
    <property type="component" value="Unassembled WGS sequence"/>
</dbReference>
<proteinExistence type="predicted"/>
<evidence type="ECO:0000313" key="1">
    <source>
        <dbReference type="EMBL" id="CAG8577932.1"/>
    </source>
</evidence>
<accession>A0ACA9M995</accession>
<dbReference type="EMBL" id="CAJVQC010007351">
    <property type="protein sequence ID" value="CAG8577932.1"/>
    <property type="molecule type" value="Genomic_DNA"/>
</dbReference>
<evidence type="ECO:0000313" key="2">
    <source>
        <dbReference type="Proteomes" id="UP000789920"/>
    </source>
</evidence>
<sequence>MSKSATVEQLTNETNELKDSYFRLSIEVIEQIKNLPKYWDLTKEQQSLIEKMIPNPSLRNKYIRYRLCEECWQPNTNIKGNKWHRHIADGQSVQKVVLKSLHDSQNITKEFLQEITYYKLFNDISSQVVRCYDTNPTQRPTATELSKILGNWYGAFNTKEGKNNTSTHTKEFYQQYQELAAEEFKDEKSKRTTPLPRNVHSQAVYTSRFIDTEDIIKQLQNSQKINEQYYNADSDSLLLPHLINSENQFLLNKQIEQQAQIQIPPKNN</sequence>
<keyword evidence="2" id="KW-1185">Reference proteome</keyword>
<organism evidence="1 2">
    <name type="scientific">Racocetra persica</name>
    <dbReference type="NCBI Taxonomy" id="160502"/>
    <lineage>
        <taxon>Eukaryota</taxon>
        <taxon>Fungi</taxon>
        <taxon>Fungi incertae sedis</taxon>
        <taxon>Mucoromycota</taxon>
        <taxon>Glomeromycotina</taxon>
        <taxon>Glomeromycetes</taxon>
        <taxon>Diversisporales</taxon>
        <taxon>Gigasporaceae</taxon>
        <taxon>Racocetra</taxon>
    </lineage>
</organism>
<gene>
    <name evidence="1" type="ORF">RPERSI_LOCUS5017</name>
</gene>
<comment type="caution">
    <text evidence="1">The sequence shown here is derived from an EMBL/GenBank/DDBJ whole genome shotgun (WGS) entry which is preliminary data.</text>
</comment>
<protein>
    <submittedName>
        <fullName evidence="1">23354_t:CDS:1</fullName>
    </submittedName>
</protein>
<name>A0ACA9M995_9GLOM</name>
<reference evidence="1" key="1">
    <citation type="submission" date="2021-06" db="EMBL/GenBank/DDBJ databases">
        <authorList>
            <person name="Kallberg Y."/>
            <person name="Tangrot J."/>
            <person name="Rosling A."/>
        </authorList>
    </citation>
    <scope>NUCLEOTIDE SEQUENCE</scope>
    <source>
        <strain evidence="1">MA461A</strain>
    </source>
</reference>